<gene>
    <name evidence="4" type="ORF">DFR39_10461</name>
</gene>
<dbReference type="SMART" id="SM00052">
    <property type="entry name" value="EAL"/>
    <property type="match status" value="1"/>
</dbReference>
<feature type="domain" description="EAL" evidence="2">
    <location>
        <begin position="406"/>
        <end position="659"/>
    </location>
</feature>
<dbReference type="PANTHER" id="PTHR33121">
    <property type="entry name" value="CYCLIC DI-GMP PHOSPHODIESTERASE PDEF"/>
    <property type="match status" value="1"/>
</dbReference>
<keyword evidence="1" id="KW-0812">Transmembrane</keyword>
<keyword evidence="1" id="KW-1133">Transmembrane helix</keyword>
<feature type="transmembrane region" description="Helical" evidence="1">
    <location>
        <begin position="163"/>
        <end position="179"/>
    </location>
</feature>
<evidence type="ECO:0000313" key="4">
    <source>
        <dbReference type="EMBL" id="TDP09500.1"/>
    </source>
</evidence>
<proteinExistence type="predicted"/>
<dbReference type="Proteomes" id="UP000295357">
    <property type="component" value="Unassembled WGS sequence"/>
</dbReference>
<evidence type="ECO:0000259" key="3">
    <source>
        <dbReference type="PROSITE" id="PS50887"/>
    </source>
</evidence>
<feature type="domain" description="GGDEF" evidence="3">
    <location>
        <begin position="265"/>
        <end position="397"/>
    </location>
</feature>
<organism evidence="4 5">
    <name type="scientific">Roseateles asaccharophilus</name>
    <dbReference type="NCBI Taxonomy" id="582607"/>
    <lineage>
        <taxon>Bacteria</taxon>
        <taxon>Pseudomonadati</taxon>
        <taxon>Pseudomonadota</taxon>
        <taxon>Betaproteobacteria</taxon>
        <taxon>Burkholderiales</taxon>
        <taxon>Sphaerotilaceae</taxon>
        <taxon>Roseateles</taxon>
    </lineage>
</organism>
<dbReference type="Gene3D" id="3.30.70.270">
    <property type="match status" value="1"/>
</dbReference>
<dbReference type="InterPro" id="IPR050706">
    <property type="entry name" value="Cyclic-di-GMP_PDE-like"/>
</dbReference>
<sequence>MPDASPLVPQLICLALSLWLAWLGALALDRLPHESRLGTAAGTLLLSLALWWPLWLGLPLPQQGQGWKALGLAALAALACIAAVSMARANTSVKSGHAARLALALLSSLALCMAALLPRLLAEPQAWPASPKDWLWPLLLAFLQSLGLLLLRQRQRYPVLGKLSWPALAALSLPVLLIGPPALAPLSAPAPAAWLQADLLWLLLTVPLALALVLKLALRHGMAARTAADTLRRQQLLDPLTELASRHGVEQQLALQAMQADRSGIPMAAMVFNLDGFRSVNTAFGHELGDTLLRETAERLRRECAKDEFVGRVSADEFALLIPQAGDMEQVGARARRLLQLLSQPFASGGRAISLSCSAGIAFYPEHGAASRLLACAELAAQQAKRLGGSSFSFYDRSMDGDSRAQIELLAELRQAIERDALQLYFQPKIDARSGQITAAEALLRWNHPSRGVISPAVFIPIAERFGLMRDLGNWVIKAACLQARSWREQGLRMRLAINLSAQQMRQADIVERISTALQENRIQPSLLTCEITESVAMEDTHATQETFRALGDLGVHLSIDDFGTGYSSLAYLRQLPAKELKIDRSFVAEIDTNSSALTMVDAILRLAHALNLRVVAEGVERESQQKWLVKLGCDELQGYLYARPMSSEALLMWAHGEQGGTAPEFRASLFGETAPQELGR</sequence>
<feature type="transmembrane region" description="Helical" evidence="1">
    <location>
        <begin position="199"/>
        <end position="218"/>
    </location>
</feature>
<feature type="transmembrane region" description="Helical" evidence="1">
    <location>
        <begin position="70"/>
        <end position="89"/>
    </location>
</feature>
<dbReference type="Pfam" id="PF00990">
    <property type="entry name" value="GGDEF"/>
    <property type="match status" value="1"/>
</dbReference>
<dbReference type="SUPFAM" id="SSF141868">
    <property type="entry name" value="EAL domain-like"/>
    <property type="match status" value="1"/>
</dbReference>
<dbReference type="InterPro" id="IPR035919">
    <property type="entry name" value="EAL_sf"/>
</dbReference>
<dbReference type="Gene3D" id="3.20.20.450">
    <property type="entry name" value="EAL domain"/>
    <property type="match status" value="1"/>
</dbReference>
<dbReference type="GO" id="GO:0071111">
    <property type="term" value="F:cyclic-guanylate-specific phosphodiesterase activity"/>
    <property type="evidence" value="ECO:0007669"/>
    <property type="project" value="InterPro"/>
</dbReference>
<dbReference type="InterPro" id="IPR000160">
    <property type="entry name" value="GGDEF_dom"/>
</dbReference>
<keyword evidence="5" id="KW-1185">Reference proteome</keyword>
<dbReference type="AlphaFoldDB" id="A0A4R6N300"/>
<dbReference type="Pfam" id="PF00563">
    <property type="entry name" value="EAL"/>
    <property type="match status" value="1"/>
</dbReference>
<evidence type="ECO:0000259" key="2">
    <source>
        <dbReference type="PROSITE" id="PS50883"/>
    </source>
</evidence>
<name>A0A4R6N300_9BURK</name>
<accession>A0A4R6N300</accession>
<dbReference type="CDD" id="cd01948">
    <property type="entry name" value="EAL"/>
    <property type="match status" value="1"/>
</dbReference>
<reference evidence="4 5" key="1">
    <citation type="submission" date="2019-03" db="EMBL/GenBank/DDBJ databases">
        <title>Genomic Encyclopedia of Type Strains, Phase IV (KMG-IV): sequencing the most valuable type-strain genomes for metagenomic binning, comparative biology and taxonomic classification.</title>
        <authorList>
            <person name="Goeker M."/>
        </authorList>
    </citation>
    <scope>NUCLEOTIDE SEQUENCE [LARGE SCALE GENOMIC DNA]</scope>
    <source>
        <strain evidence="4 5">DSM 25082</strain>
    </source>
</reference>
<evidence type="ECO:0000313" key="5">
    <source>
        <dbReference type="Proteomes" id="UP000295357"/>
    </source>
</evidence>
<dbReference type="OrthoDB" id="9813903at2"/>
<dbReference type="PANTHER" id="PTHR33121:SF19">
    <property type="entry name" value="CYCLIC DI-GMP PHOSPHODIESTERASE PA2567"/>
    <property type="match status" value="1"/>
</dbReference>
<dbReference type="InterPro" id="IPR029787">
    <property type="entry name" value="Nucleotide_cyclase"/>
</dbReference>
<feature type="transmembrane region" description="Helical" evidence="1">
    <location>
        <begin position="134"/>
        <end position="151"/>
    </location>
</feature>
<dbReference type="FunFam" id="3.20.20.450:FF:000001">
    <property type="entry name" value="Cyclic di-GMP phosphodiesterase yahA"/>
    <property type="match status" value="1"/>
</dbReference>
<dbReference type="PROSITE" id="PS50883">
    <property type="entry name" value="EAL"/>
    <property type="match status" value="1"/>
</dbReference>
<dbReference type="NCBIfam" id="TIGR00254">
    <property type="entry name" value="GGDEF"/>
    <property type="match status" value="1"/>
</dbReference>
<evidence type="ECO:0000256" key="1">
    <source>
        <dbReference type="SAM" id="Phobius"/>
    </source>
</evidence>
<comment type="caution">
    <text evidence="4">The sequence shown here is derived from an EMBL/GenBank/DDBJ whole genome shotgun (WGS) entry which is preliminary data.</text>
</comment>
<dbReference type="InterPro" id="IPR043128">
    <property type="entry name" value="Rev_trsase/Diguanyl_cyclase"/>
</dbReference>
<dbReference type="SUPFAM" id="SSF55073">
    <property type="entry name" value="Nucleotide cyclase"/>
    <property type="match status" value="1"/>
</dbReference>
<dbReference type="CDD" id="cd01949">
    <property type="entry name" value="GGDEF"/>
    <property type="match status" value="1"/>
</dbReference>
<dbReference type="InterPro" id="IPR001633">
    <property type="entry name" value="EAL_dom"/>
</dbReference>
<protein>
    <submittedName>
        <fullName evidence="4">Diguanylate cyclase (GGDEF)-like protein</fullName>
    </submittedName>
</protein>
<dbReference type="SMART" id="SM00267">
    <property type="entry name" value="GGDEF"/>
    <property type="match status" value="1"/>
</dbReference>
<dbReference type="RefSeq" id="WP_133603491.1">
    <property type="nucleotide sequence ID" value="NZ_JAUFPJ010000004.1"/>
</dbReference>
<dbReference type="PROSITE" id="PS50887">
    <property type="entry name" value="GGDEF"/>
    <property type="match status" value="1"/>
</dbReference>
<dbReference type="EMBL" id="SNXE01000004">
    <property type="protein sequence ID" value="TDP09500.1"/>
    <property type="molecule type" value="Genomic_DNA"/>
</dbReference>
<keyword evidence="1" id="KW-0472">Membrane</keyword>
<feature type="transmembrane region" description="Helical" evidence="1">
    <location>
        <begin position="6"/>
        <end position="28"/>
    </location>
</feature>
<feature type="transmembrane region" description="Helical" evidence="1">
    <location>
        <begin position="101"/>
        <end position="122"/>
    </location>
</feature>
<feature type="transmembrane region" description="Helical" evidence="1">
    <location>
        <begin position="40"/>
        <end position="58"/>
    </location>
</feature>